<dbReference type="OrthoDB" id="2328595at2"/>
<feature type="transmembrane region" description="Helical" evidence="1">
    <location>
        <begin position="308"/>
        <end position="328"/>
    </location>
</feature>
<gene>
    <name evidence="2" type="ORF">AYR53_07085</name>
</gene>
<keyword evidence="3" id="KW-1185">Reference proteome</keyword>
<feature type="transmembrane region" description="Helical" evidence="1">
    <location>
        <begin position="276"/>
        <end position="296"/>
    </location>
</feature>
<feature type="transmembrane region" description="Helical" evidence="1">
    <location>
        <begin position="222"/>
        <end position="241"/>
    </location>
</feature>
<dbReference type="STRING" id="375175.AYR53_07085"/>
<feature type="transmembrane region" description="Helical" evidence="1">
    <location>
        <begin position="183"/>
        <end position="210"/>
    </location>
</feature>
<proteinExistence type="predicted"/>
<feature type="transmembrane region" description="Helical" evidence="1">
    <location>
        <begin position="12"/>
        <end position="30"/>
    </location>
</feature>
<accession>A0A192H2U6</accession>
<dbReference type="AlphaFoldDB" id="A0A192H2U6"/>
<organism evidence="2 3">
    <name type="scientific">Loigolactobacillus backii</name>
    <dbReference type="NCBI Taxonomy" id="375175"/>
    <lineage>
        <taxon>Bacteria</taxon>
        <taxon>Bacillati</taxon>
        <taxon>Bacillota</taxon>
        <taxon>Bacilli</taxon>
        <taxon>Lactobacillales</taxon>
        <taxon>Lactobacillaceae</taxon>
        <taxon>Loigolactobacillus</taxon>
    </lineage>
</organism>
<feature type="transmembrane region" description="Helical" evidence="1">
    <location>
        <begin position="344"/>
        <end position="363"/>
    </location>
</feature>
<dbReference type="RefSeq" id="WP_068280960.1">
    <property type="nucleotide sequence ID" value="NZ_CP014873.1"/>
</dbReference>
<dbReference type="Proteomes" id="UP000078582">
    <property type="component" value="Chromosome"/>
</dbReference>
<keyword evidence="1" id="KW-1133">Transmembrane helix</keyword>
<name>A0A192H2U6_9LACO</name>
<feature type="transmembrane region" description="Helical" evidence="1">
    <location>
        <begin position="552"/>
        <end position="573"/>
    </location>
</feature>
<evidence type="ECO:0000313" key="2">
    <source>
        <dbReference type="EMBL" id="ANK62552.1"/>
    </source>
</evidence>
<keyword evidence="1" id="KW-0812">Transmembrane</keyword>
<feature type="transmembrane region" description="Helical" evidence="1">
    <location>
        <begin position="127"/>
        <end position="146"/>
    </location>
</feature>
<dbReference type="GeneID" id="42982015"/>
<reference evidence="2 3" key="1">
    <citation type="submission" date="2016-03" db="EMBL/GenBank/DDBJ databases">
        <title>Pediococcus and Lactobacillus from brewery environment - whole genome sequencing and assembly.</title>
        <authorList>
            <person name="Behr J."/>
            <person name="Geissler A.J."/>
            <person name="Vogel R.F."/>
        </authorList>
    </citation>
    <scope>NUCLEOTIDE SEQUENCE [LARGE SCALE GENOMIC DNA]</scope>
    <source>
        <strain evidence="2 3">TMW 1.1989</strain>
    </source>
</reference>
<sequence length="583" mass="66298">MNNISWRKTKVLPFLVLALFAIIIQLPQIYDHSIILGADSLFHMNRFYEAAMQIKHGHFSYFQSIYGFQQTARVVNALYGPLFAYANGLLLLLMGSWFKYQVVTSFFVFFISGTGMLLLARKVSINEYYATSIAIMYMSSVAVSFWTMQQAFTSWGAAIFPYLFLSAINMIKNTERPINPYLLVSVTAILIQVHVLSTLIGVSALVPFMIIGFIRTDHKKKMIIDLLLSIGIVLFLSANIWGAMVELYKSNHILAPIPNLNLSVSANILGSTQFDFNHLGIFSPLIFIFQFIYVLINWKASSLVQRTVTTVGFFYLILSSNLIPWTVIGNHVAFMQSFQEPQRFTVVADILLLIGFGMTLTELKISQQKLTILKSLVFTLAISMSFYTNESINEASNLWQNNQLGYLHAVQKRTNNLQIIRNSFFRQNDLGTGLRLLVKPTPDYLPTNKKVVASNYSELNPYKLYSEQVLNNNLPVQKSISGNNTLVLKWVNDSNKSKSTQIPVFHYAQTQLVFNHNNLHNKEFKISKLGAVILNSRPGVNLLKVKFVPSKFFGILWLITLISWLFAFVYSGIRFIHKLRVDS</sequence>
<keyword evidence="1" id="KW-0472">Membrane</keyword>
<feature type="transmembrane region" description="Helical" evidence="1">
    <location>
        <begin position="100"/>
        <end position="120"/>
    </location>
</feature>
<dbReference type="EMBL" id="CP014873">
    <property type="protein sequence ID" value="ANK62552.1"/>
    <property type="molecule type" value="Genomic_DNA"/>
</dbReference>
<protein>
    <recommendedName>
        <fullName evidence="4">Membrane protein 6-pyruvoyl-tetrahydropterin synthase-related domain-containing protein</fullName>
    </recommendedName>
</protein>
<evidence type="ECO:0000313" key="3">
    <source>
        <dbReference type="Proteomes" id="UP000078582"/>
    </source>
</evidence>
<evidence type="ECO:0000256" key="1">
    <source>
        <dbReference type="SAM" id="Phobius"/>
    </source>
</evidence>
<evidence type="ECO:0008006" key="4">
    <source>
        <dbReference type="Google" id="ProtNLM"/>
    </source>
</evidence>
<feature type="transmembrane region" description="Helical" evidence="1">
    <location>
        <begin position="152"/>
        <end position="171"/>
    </location>
</feature>